<organism evidence="1 2">
    <name type="scientific">Bradyrhizobium diazoefficiens SEMIA 5080</name>
    <dbReference type="NCBI Taxonomy" id="754504"/>
    <lineage>
        <taxon>Bacteria</taxon>
        <taxon>Pseudomonadati</taxon>
        <taxon>Pseudomonadota</taxon>
        <taxon>Alphaproteobacteria</taxon>
        <taxon>Hyphomicrobiales</taxon>
        <taxon>Nitrobacteraceae</taxon>
        <taxon>Bradyrhizobium</taxon>
    </lineage>
</organism>
<gene>
    <name evidence="1" type="ORF">BJA5080_05578</name>
</gene>
<proteinExistence type="predicted"/>
<name>A0A837C468_9BRAD</name>
<comment type="caution">
    <text evidence="1">The sequence shown here is derived from an EMBL/GenBank/DDBJ whole genome shotgun (WGS) entry which is preliminary data.</text>
</comment>
<sequence length="84" mass="9099">MLRQRQTPSSVGSGISMTSYSMIKVDNDYVVQANDKCILKVGSRRKAAQLISEATDLLNALARVESPDIAPEAPSLAREVPELP</sequence>
<accession>A0A837C468</accession>
<reference evidence="1 2" key="1">
    <citation type="journal article" date="2014" name="BMC Genomics">
        <title>Comparative genomics of Bradyrhizobium japonicum CPAC 15 and Bradyrhizobium diazoefficiens CPAC 7: elite model strains for understanding symbiotic performance with soybean.</title>
        <authorList>
            <person name="Siqueira A.F."/>
            <person name="Ormeno-Orrillo E."/>
            <person name="Souza R.C."/>
            <person name="Rodrigues E.P."/>
            <person name="Almeida L.G."/>
            <person name="Barcellos F.G."/>
            <person name="Batista J.S."/>
            <person name="Nakatami A.S."/>
            <person name="Martinez-Romero E."/>
            <person name="Vasconcelos A.T."/>
            <person name="Hungria M."/>
        </authorList>
    </citation>
    <scope>NUCLEOTIDE SEQUENCE [LARGE SCALE GENOMIC DNA]</scope>
    <source>
        <strain evidence="1 2">SEMIA 5080</strain>
    </source>
</reference>
<protein>
    <submittedName>
        <fullName evidence="1">Uncharacterized protein</fullName>
    </submittedName>
</protein>
<dbReference type="EMBL" id="ADOU02000008">
    <property type="protein sequence ID" value="KGJ63781.1"/>
    <property type="molecule type" value="Genomic_DNA"/>
</dbReference>
<evidence type="ECO:0000313" key="2">
    <source>
        <dbReference type="Proteomes" id="UP000024900"/>
    </source>
</evidence>
<dbReference type="AlphaFoldDB" id="A0A837C468"/>
<dbReference type="Proteomes" id="UP000024900">
    <property type="component" value="Unassembled WGS sequence"/>
</dbReference>
<evidence type="ECO:0000313" key="1">
    <source>
        <dbReference type="EMBL" id="KGJ63781.1"/>
    </source>
</evidence>